<organism evidence="2 3">
    <name type="scientific">Congregibacter litoralis KT71</name>
    <dbReference type="NCBI Taxonomy" id="314285"/>
    <lineage>
        <taxon>Bacteria</taxon>
        <taxon>Pseudomonadati</taxon>
        <taxon>Pseudomonadota</taxon>
        <taxon>Gammaproteobacteria</taxon>
        <taxon>Cellvibrionales</taxon>
        <taxon>Halieaceae</taxon>
        <taxon>Congregibacter</taxon>
    </lineage>
</organism>
<evidence type="ECO:0000313" key="3">
    <source>
        <dbReference type="Proteomes" id="UP000019205"/>
    </source>
</evidence>
<dbReference type="AlphaFoldDB" id="A4A3K0"/>
<dbReference type="InterPro" id="IPR032608">
    <property type="entry name" value="DUF4892"/>
</dbReference>
<accession>A4A3K0</accession>
<evidence type="ECO:0000256" key="1">
    <source>
        <dbReference type="SAM" id="SignalP"/>
    </source>
</evidence>
<keyword evidence="1" id="KW-0732">Signal</keyword>
<feature type="chain" id="PRO_5002664329" description="DUF4892 domain-containing protein" evidence="1">
    <location>
        <begin position="21"/>
        <end position="181"/>
    </location>
</feature>
<comment type="caution">
    <text evidence="2">The sequence shown here is derived from an EMBL/GenBank/DDBJ whole genome shotgun (WGS) entry which is preliminary data.</text>
</comment>
<sequence length="181" mass="20248">MHLPTSAFLCFVLGASCAVAEALPPSAYFASMSEYVHLQEIDREAGKGVRDHLIPLGAIEKVRGVWAPRDRERLTGSLESVTWRVLDGYTSEEMVQELDDRLADNDGANLQFRCEARACGSSVQWANKIFGERLLYGTESSQRYRVYALEHDGASYRVLIYGSARSSDRQYLHAEALKITP</sequence>
<dbReference type="EMBL" id="AAOA02000001">
    <property type="protein sequence ID" value="EAQ99273.2"/>
    <property type="molecule type" value="Genomic_DNA"/>
</dbReference>
<reference evidence="2 3" key="1">
    <citation type="journal article" date="2007" name="Proc. Natl. Acad. Sci. U.S.A.">
        <title>Characterization of a marine gammaproteobacterium capable of aerobic anoxygenic photosynthesis.</title>
        <authorList>
            <person name="Fuchs B.M."/>
            <person name="Spring S."/>
            <person name="Teeling H."/>
            <person name="Quast C."/>
            <person name="Wulf J."/>
            <person name="Schattenhofer M."/>
            <person name="Yan S."/>
            <person name="Ferriera S."/>
            <person name="Johnson J."/>
            <person name="Glockner F.O."/>
            <person name="Amann R."/>
        </authorList>
    </citation>
    <scope>NUCLEOTIDE SEQUENCE [LARGE SCALE GENOMIC DNA]</scope>
    <source>
        <strain evidence="2">KT71</strain>
    </source>
</reference>
<protein>
    <recommendedName>
        <fullName evidence="4">DUF4892 domain-containing protein</fullName>
    </recommendedName>
</protein>
<gene>
    <name evidence="2" type="ORF">KT71_16426</name>
</gene>
<dbReference type="OrthoDB" id="5741786at2"/>
<dbReference type="Pfam" id="PF16234">
    <property type="entry name" value="DUF4892"/>
    <property type="match status" value="1"/>
</dbReference>
<feature type="signal peptide" evidence="1">
    <location>
        <begin position="1"/>
        <end position="20"/>
    </location>
</feature>
<proteinExistence type="predicted"/>
<keyword evidence="3" id="KW-1185">Reference proteome</keyword>
<evidence type="ECO:0000313" key="2">
    <source>
        <dbReference type="EMBL" id="EAQ99273.2"/>
    </source>
</evidence>
<evidence type="ECO:0008006" key="4">
    <source>
        <dbReference type="Google" id="ProtNLM"/>
    </source>
</evidence>
<dbReference type="STRING" id="314285.KT71_16426"/>
<reference evidence="2 3" key="2">
    <citation type="journal article" date="2009" name="PLoS ONE">
        <title>The photosynthetic apparatus and its regulation in the aerobic gammaproteobacterium Congregibacter litoralis gen. nov., sp. nov.</title>
        <authorList>
            <person name="Spring S."/>
            <person name="Lunsdorf H."/>
            <person name="Fuchs B.M."/>
            <person name="Tindall B.J."/>
        </authorList>
    </citation>
    <scope>NUCLEOTIDE SEQUENCE [LARGE SCALE GENOMIC DNA]</scope>
    <source>
        <strain evidence="2">KT71</strain>
    </source>
</reference>
<dbReference type="eggNOG" id="COG2885">
    <property type="taxonomic scope" value="Bacteria"/>
</dbReference>
<name>A4A3K0_9GAMM</name>
<dbReference type="HOGENOM" id="CLU_097148_0_0_6"/>
<dbReference type="Proteomes" id="UP000019205">
    <property type="component" value="Chromosome"/>
</dbReference>